<dbReference type="EMBL" id="CP026721">
    <property type="protein sequence ID" value="QAV33715.1"/>
    <property type="molecule type" value="Genomic_DNA"/>
</dbReference>
<feature type="active site" description="Proton donor/acceptor" evidence="7">
    <location>
        <position position="118"/>
    </location>
</feature>
<comment type="catalytic activity">
    <reaction evidence="5 7">
        <text>2-deoxy-D-ribose 5-phosphate = D-glyceraldehyde 3-phosphate + acetaldehyde</text>
        <dbReference type="Rhea" id="RHEA:12821"/>
        <dbReference type="ChEBI" id="CHEBI:15343"/>
        <dbReference type="ChEBI" id="CHEBI:59776"/>
        <dbReference type="ChEBI" id="CHEBI:62877"/>
        <dbReference type="EC" id="4.1.2.4"/>
    </reaction>
</comment>
<dbReference type="SMART" id="SM01133">
    <property type="entry name" value="DeoC"/>
    <property type="match status" value="1"/>
</dbReference>
<keyword evidence="2 7" id="KW-0963">Cytoplasm</keyword>
<dbReference type="GO" id="GO:0005737">
    <property type="term" value="C:cytoplasm"/>
    <property type="evidence" value="ECO:0007669"/>
    <property type="project" value="UniProtKB-SubCell"/>
</dbReference>
<dbReference type="InterPro" id="IPR013785">
    <property type="entry name" value="Aldolase_TIM"/>
</dbReference>
<protein>
    <recommendedName>
        <fullName evidence="7">Deoxyribose-phosphate aldolase</fullName>
        <shortName evidence="7">DERA</shortName>
        <ecNumber evidence="7">4.1.2.4</ecNumber>
    </recommendedName>
    <alternativeName>
        <fullName evidence="7">2-deoxy-D-ribose 5-phosphate aldolase</fullName>
    </alternativeName>
    <alternativeName>
        <fullName evidence="7">Phosphodeoxyriboaldolase</fullName>
        <shortName evidence="7">Deoxyriboaldolase</shortName>
    </alternativeName>
</protein>
<evidence type="ECO:0000256" key="2">
    <source>
        <dbReference type="ARBA" id="ARBA00022490"/>
    </source>
</evidence>
<evidence type="ECO:0000256" key="7">
    <source>
        <dbReference type="HAMAP-Rule" id="MF_00114"/>
    </source>
</evidence>
<feature type="active site" description="Schiff-base intermediate with acetaldehyde" evidence="7">
    <location>
        <position position="179"/>
    </location>
</feature>
<name>A0AAE6CE96_9BACT</name>
<comment type="pathway">
    <text evidence="7">Carbohydrate degradation; 2-deoxy-D-ribose 1-phosphate degradation; D-glyceraldehyde 3-phosphate and acetaldehyde from 2-deoxy-alpha-D-ribose 1-phosphate: step 2/2.</text>
</comment>
<accession>A0AAE6CE96</accession>
<sequence length="249" mass="27012">MDITKAVLEKLEEFKKNYKPETVEIDLKKISLNEYIDHTNLKPTATTSEIELLCKEAIDYKFKGVCVNPSFVPFVVQKLKGSSVLTVTVIGFPLGATSTYSKVEETKWAVENGAQEVDMVIHIGKLKEGDYEYVYNDIKSVVEAAKVPVKVIIETCFLTDEEKVAACVLSKLAGATFVKTSTGFGTGGAKFEDVQLMRWAVDGEIQVKASGGVRTYEDAIKMLSAGATRIGTSSGVAIVTNKATGQGGY</sequence>
<dbReference type="SUPFAM" id="SSF51569">
    <property type="entry name" value="Aldolase"/>
    <property type="match status" value="1"/>
</dbReference>
<evidence type="ECO:0000256" key="1">
    <source>
        <dbReference type="ARBA" id="ARBA00010936"/>
    </source>
</evidence>
<comment type="subcellular location">
    <subcellularLocation>
        <location evidence="7">Cytoplasm</location>
    </subcellularLocation>
</comment>
<dbReference type="RefSeq" id="WP_090222574.1">
    <property type="nucleotide sequence ID" value="NZ_CP026721.1"/>
</dbReference>
<keyword evidence="9" id="KW-1185">Reference proteome</keyword>
<dbReference type="CDD" id="cd00959">
    <property type="entry name" value="DeoC"/>
    <property type="match status" value="1"/>
</dbReference>
<dbReference type="InterPro" id="IPR011343">
    <property type="entry name" value="DeoC"/>
</dbReference>
<dbReference type="GO" id="GO:0009264">
    <property type="term" value="P:deoxyribonucleotide catabolic process"/>
    <property type="evidence" value="ECO:0007669"/>
    <property type="project" value="UniProtKB-UniRule"/>
</dbReference>
<dbReference type="HAMAP" id="MF_00114">
    <property type="entry name" value="DeoC_type1"/>
    <property type="match status" value="1"/>
</dbReference>
<organism evidence="8 9">
    <name type="scientific">Fervidobacterium changbaicum</name>
    <dbReference type="NCBI Taxonomy" id="310769"/>
    <lineage>
        <taxon>Bacteria</taxon>
        <taxon>Thermotogati</taxon>
        <taxon>Thermotogota</taxon>
        <taxon>Thermotogae</taxon>
        <taxon>Thermotogales</taxon>
        <taxon>Fervidobacteriaceae</taxon>
        <taxon>Fervidobacterium</taxon>
    </lineage>
</organism>
<keyword evidence="3 7" id="KW-0456">Lyase</keyword>
<proteinExistence type="inferred from homology"/>
<reference evidence="8 9" key="1">
    <citation type="submission" date="2018-01" db="EMBL/GenBank/DDBJ databases">
        <title>The whole genome sequencing and assembly of Fervidobacterium changbaicum CBS-1 strain.</title>
        <authorList>
            <person name="Kim J.-Y."/>
            <person name="Park M.-K."/>
            <person name="Yi H."/>
            <person name="Bahn Y.-S."/>
            <person name="Kim J.F."/>
            <person name="Lee D.-W."/>
        </authorList>
    </citation>
    <scope>NUCLEOTIDE SEQUENCE [LARGE SCALE GENOMIC DNA]</scope>
    <source>
        <strain evidence="8 9">CBS-1</strain>
    </source>
</reference>
<evidence type="ECO:0000256" key="4">
    <source>
        <dbReference type="ARBA" id="ARBA00023270"/>
    </source>
</evidence>
<dbReference type="InterPro" id="IPR028581">
    <property type="entry name" value="DeoC_typeI"/>
</dbReference>
<dbReference type="PIRSF" id="PIRSF001357">
    <property type="entry name" value="DeoC"/>
    <property type="match status" value="1"/>
</dbReference>
<dbReference type="FunFam" id="3.20.20.70:FF:000044">
    <property type="entry name" value="Deoxyribose-phosphate aldolase"/>
    <property type="match status" value="1"/>
</dbReference>
<dbReference type="Gene3D" id="3.20.20.70">
    <property type="entry name" value="Aldolase class I"/>
    <property type="match status" value="1"/>
</dbReference>
<keyword evidence="4 7" id="KW-0704">Schiff base</keyword>
<dbReference type="PANTHER" id="PTHR10889:SF1">
    <property type="entry name" value="DEOXYRIBOSE-PHOSPHATE ALDOLASE"/>
    <property type="match status" value="1"/>
</dbReference>
<dbReference type="PANTHER" id="PTHR10889">
    <property type="entry name" value="DEOXYRIBOSE-PHOSPHATE ALDOLASE"/>
    <property type="match status" value="1"/>
</dbReference>
<evidence type="ECO:0000256" key="6">
    <source>
        <dbReference type="ARBA" id="ARBA00056337"/>
    </source>
</evidence>
<feature type="active site" description="Proton donor/acceptor" evidence="7">
    <location>
        <position position="208"/>
    </location>
</feature>
<evidence type="ECO:0000256" key="3">
    <source>
        <dbReference type="ARBA" id="ARBA00023239"/>
    </source>
</evidence>
<evidence type="ECO:0000313" key="8">
    <source>
        <dbReference type="EMBL" id="QAV33715.1"/>
    </source>
</evidence>
<evidence type="ECO:0000256" key="5">
    <source>
        <dbReference type="ARBA" id="ARBA00048791"/>
    </source>
</evidence>
<comment type="similarity">
    <text evidence="1 7">Belongs to the DeoC/FbaB aldolase family. DeoC type 1 subfamily.</text>
</comment>
<dbReference type="GO" id="GO:0006018">
    <property type="term" value="P:2-deoxyribose 1-phosphate catabolic process"/>
    <property type="evidence" value="ECO:0007669"/>
    <property type="project" value="UniProtKB-UniRule"/>
</dbReference>
<dbReference type="Proteomes" id="UP000288947">
    <property type="component" value="Chromosome"/>
</dbReference>
<dbReference type="Pfam" id="PF01791">
    <property type="entry name" value="DeoC"/>
    <property type="match status" value="1"/>
</dbReference>
<evidence type="ECO:0000313" key="9">
    <source>
        <dbReference type="Proteomes" id="UP000288947"/>
    </source>
</evidence>
<dbReference type="AlphaFoldDB" id="A0AAE6CE96"/>
<dbReference type="NCBIfam" id="TIGR00126">
    <property type="entry name" value="deoC"/>
    <property type="match status" value="1"/>
</dbReference>
<dbReference type="InterPro" id="IPR002915">
    <property type="entry name" value="DeoC/FbaB/LacD_aldolase"/>
</dbReference>
<dbReference type="GO" id="GO:0016052">
    <property type="term" value="P:carbohydrate catabolic process"/>
    <property type="evidence" value="ECO:0007669"/>
    <property type="project" value="TreeGrafter"/>
</dbReference>
<comment type="function">
    <text evidence="6 7">Catalyzes a reversible aldol reaction between acetaldehyde and D-glyceraldehyde 3-phosphate to generate 2-deoxy-D-ribose 5-phosphate.</text>
</comment>
<dbReference type="GO" id="GO:0004139">
    <property type="term" value="F:deoxyribose-phosphate aldolase activity"/>
    <property type="evidence" value="ECO:0007669"/>
    <property type="project" value="UniProtKB-UniRule"/>
</dbReference>
<dbReference type="EC" id="4.1.2.4" evidence="7"/>
<gene>
    <name evidence="7 8" type="primary">deoC</name>
    <name evidence="8" type="ORF">CBS1_08290</name>
</gene>